<feature type="transmembrane region" description="Helical" evidence="1">
    <location>
        <begin position="53"/>
        <end position="72"/>
    </location>
</feature>
<name>A0A9D1SL21_9FIRM</name>
<accession>A0A9D1SL21</accession>
<dbReference type="InterPro" id="IPR007163">
    <property type="entry name" value="VCA0040-like"/>
</dbReference>
<protein>
    <submittedName>
        <fullName evidence="2">DUF368 domain-containing protein</fullName>
    </submittedName>
</protein>
<feature type="transmembrane region" description="Helical" evidence="1">
    <location>
        <begin position="245"/>
        <end position="264"/>
    </location>
</feature>
<reference evidence="2" key="1">
    <citation type="submission" date="2020-10" db="EMBL/GenBank/DDBJ databases">
        <authorList>
            <person name="Gilroy R."/>
        </authorList>
    </citation>
    <scope>NUCLEOTIDE SEQUENCE</scope>
    <source>
        <strain evidence="2">CHK160-1198</strain>
    </source>
</reference>
<feature type="transmembrane region" description="Helical" evidence="1">
    <location>
        <begin position="12"/>
        <end position="33"/>
    </location>
</feature>
<gene>
    <name evidence="2" type="ORF">IAB06_01025</name>
</gene>
<dbReference type="PANTHER" id="PTHR37308:SF1">
    <property type="entry name" value="POLYPRENYL-PHOSPHATE TRANSPORTER"/>
    <property type="match status" value="1"/>
</dbReference>
<keyword evidence="1" id="KW-1133">Transmembrane helix</keyword>
<feature type="transmembrane region" description="Helical" evidence="1">
    <location>
        <begin position="192"/>
        <end position="211"/>
    </location>
</feature>
<feature type="transmembrane region" description="Helical" evidence="1">
    <location>
        <begin position="84"/>
        <end position="102"/>
    </location>
</feature>
<evidence type="ECO:0000313" key="2">
    <source>
        <dbReference type="EMBL" id="HIU63608.1"/>
    </source>
</evidence>
<evidence type="ECO:0000313" key="3">
    <source>
        <dbReference type="Proteomes" id="UP000824099"/>
    </source>
</evidence>
<keyword evidence="1" id="KW-0472">Membrane</keyword>
<dbReference type="EMBL" id="DVNI01000016">
    <property type="protein sequence ID" value="HIU63608.1"/>
    <property type="molecule type" value="Genomic_DNA"/>
</dbReference>
<reference evidence="2" key="2">
    <citation type="journal article" date="2021" name="PeerJ">
        <title>Extensive microbial diversity within the chicken gut microbiome revealed by metagenomics and culture.</title>
        <authorList>
            <person name="Gilroy R."/>
            <person name="Ravi A."/>
            <person name="Getino M."/>
            <person name="Pursley I."/>
            <person name="Horton D.L."/>
            <person name="Alikhan N.F."/>
            <person name="Baker D."/>
            <person name="Gharbi K."/>
            <person name="Hall N."/>
            <person name="Watson M."/>
            <person name="Adriaenssens E.M."/>
            <person name="Foster-Nyarko E."/>
            <person name="Jarju S."/>
            <person name="Secka A."/>
            <person name="Antonio M."/>
            <person name="Oren A."/>
            <person name="Chaudhuri R.R."/>
            <person name="La Ragione R."/>
            <person name="Hildebrand F."/>
            <person name="Pallen M.J."/>
        </authorList>
    </citation>
    <scope>NUCLEOTIDE SEQUENCE</scope>
    <source>
        <strain evidence="2">CHK160-1198</strain>
    </source>
</reference>
<proteinExistence type="predicted"/>
<organism evidence="2 3">
    <name type="scientific">Candidatus Avacidaminococcus intestinavium</name>
    <dbReference type="NCBI Taxonomy" id="2840684"/>
    <lineage>
        <taxon>Bacteria</taxon>
        <taxon>Bacillati</taxon>
        <taxon>Bacillota</taxon>
        <taxon>Negativicutes</taxon>
        <taxon>Acidaminococcales</taxon>
        <taxon>Acidaminococcaceae</taxon>
        <taxon>Acidaminococcaceae incertae sedis</taxon>
        <taxon>Candidatus Avacidaminococcus</taxon>
    </lineage>
</organism>
<dbReference type="Proteomes" id="UP000824099">
    <property type="component" value="Unassembled WGS sequence"/>
</dbReference>
<keyword evidence="1" id="KW-0812">Transmembrane</keyword>
<feature type="transmembrane region" description="Helical" evidence="1">
    <location>
        <begin position="114"/>
        <end position="136"/>
    </location>
</feature>
<evidence type="ECO:0000256" key="1">
    <source>
        <dbReference type="SAM" id="Phobius"/>
    </source>
</evidence>
<dbReference type="AlphaFoldDB" id="A0A9D1SL21"/>
<feature type="transmembrane region" description="Helical" evidence="1">
    <location>
        <begin position="148"/>
        <end position="172"/>
    </location>
</feature>
<dbReference type="PANTHER" id="PTHR37308">
    <property type="entry name" value="INTEGRAL MEMBRANE PROTEIN"/>
    <property type="match status" value="1"/>
</dbReference>
<comment type="caution">
    <text evidence="2">The sequence shown here is derived from an EMBL/GenBank/DDBJ whole genome shotgun (WGS) entry which is preliminary data.</text>
</comment>
<dbReference type="Pfam" id="PF04018">
    <property type="entry name" value="VCA0040-like"/>
    <property type="match status" value="1"/>
</dbReference>
<sequence>MHKEKIIIILKGMLIGVTMLVPGVSGGSMAIILGIYNKLVAAVSSFFKHKKESVIFLTLFMLGSGSGMILFAKPLLQLIEKFPMPMLYFFMGTVAGSVQLILRQAEVRYLSWKVAFYILLGIAIVQLLAMLPLDFFRADPSGGSTSILLLLTAGFISAIALVLPGISVSYMLLMLGIYDTTMRSISELNFPFLVPLGIGVILGVLLTTKILETLMLKHPRPTYLMIFGFVLGSLGELYPGLPAGIEIIICLFTLLTGFFAIRFLHRT</sequence>